<dbReference type="InterPro" id="IPR001789">
    <property type="entry name" value="Sig_transdc_resp-reg_receiver"/>
</dbReference>
<proteinExistence type="predicted"/>
<dbReference type="SMART" id="SM00448">
    <property type="entry name" value="REC"/>
    <property type="match status" value="1"/>
</dbReference>
<reference evidence="4 5" key="1">
    <citation type="submission" date="2018-12" db="EMBL/GenBank/DDBJ databases">
        <authorList>
            <person name="Yang Y."/>
        </authorList>
    </citation>
    <scope>NUCLEOTIDE SEQUENCE [LARGE SCALE GENOMIC DNA]</scope>
    <source>
        <strain evidence="4 5">L-25-5w-1</strain>
    </source>
</reference>
<dbReference type="PANTHER" id="PTHR43156:SF2">
    <property type="entry name" value="STAGE II SPORULATION PROTEIN E"/>
    <property type="match status" value="1"/>
</dbReference>
<dbReference type="GO" id="GO:0000160">
    <property type="term" value="P:phosphorelay signal transduction system"/>
    <property type="evidence" value="ECO:0007669"/>
    <property type="project" value="InterPro"/>
</dbReference>
<feature type="modified residue" description="4-aspartylphosphate" evidence="2">
    <location>
        <position position="60"/>
    </location>
</feature>
<dbReference type="InterPro" id="IPR011006">
    <property type="entry name" value="CheY-like_superfamily"/>
</dbReference>
<dbReference type="InterPro" id="IPR001932">
    <property type="entry name" value="PPM-type_phosphatase-like_dom"/>
</dbReference>
<evidence type="ECO:0000259" key="3">
    <source>
        <dbReference type="PROSITE" id="PS50110"/>
    </source>
</evidence>
<dbReference type="RefSeq" id="WP_126618313.1">
    <property type="nucleotide sequence ID" value="NZ_JBHUCY010000056.1"/>
</dbReference>
<dbReference type="AlphaFoldDB" id="A0A431VDQ5"/>
<keyword evidence="2" id="KW-0597">Phosphoprotein</keyword>
<dbReference type="Gene3D" id="3.60.40.10">
    <property type="entry name" value="PPM-type phosphatase domain"/>
    <property type="match status" value="1"/>
</dbReference>
<evidence type="ECO:0000313" key="4">
    <source>
        <dbReference type="EMBL" id="RTR17265.1"/>
    </source>
</evidence>
<dbReference type="SMART" id="SM00331">
    <property type="entry name" value="PP2C_SIG"/>
    <property type="match status" value="1"/>
</dbReference>
<keyword evidence="5" id="KW-1185">Reference proteome</keyword>
<evidence type="ECO:0000256" key="1">
    <source>
        <dbReference type="ARBA" id="ARBA00022801"/>
    </source>
</evidence>
<protein>
    <submittedName>
        <fullName evidence="4">Fused response regulator/phosphatase</fullName>
    </submittedName>
</protein>
<feature type="domain" description="Response regulatory" evidence="3">
    <location>
        <begin position="10"/>
        <end position="127"/>
    </location>
</feature>
<dbReference type="PROSITE" id="PS50110">
    <property type="entry name" value="RESPONSE_REGULATORY"/>
    <property type="match status" value="1"/>
</dbReference>
<gene>
    <name evidence="4" type="ORF">EJ903_18800</name>
</gene>
<evidence type="ECO:0000256" key="2">
    <source>
        <dbReference type="PROSITE-ProRule" id="PRU00169"/>
    </source>
</evidence>
<dbReference type="Pfam" id="PF07228">
    <property type="entry name" value="SpoIIE"/>
    <property type="match status" value="1"/>
</dbReference>
<dbReference type="Pfam" id="PF00072">
    <property type="entry name" value="Response_reg"/>
    <property type="match status" value="1"/>
</dbReference>
<keyword evidence="1" id="KW-0378">Hydrolase</keyword>
<dbReference type="GO" id="GO:0016791">
    <property type="term" value="F:phosphatase activity"/>
    <property type="evidence" value="ECO:0007669"/>
    <property type="project" value="TreeGrafter"/>
</dbReference>
<dbReference type="PANTHER" id="PTHR43156">
    <property type="entry name" value="STAGE II SPORULATION PROTEIN E-RELATED"/>
    <property type="match status" value="1"/>
</dbReference>
<evidence type="ECO:0000313" key="5">
    <source>
        <dbReference type="Proteomes" id="UP000277007"/>
    </source>
</evidence>
<sequence>MPEPPRRQGTILVVDDDDVSRMMMESVLRRGGFASILTARSGEEALTILSGITPDCVLLDVVMPGIDGFEVCRHIRATPRTAGVPVIIQTALDGAKDRQNAFRAGATDVLVKPLEAYELIARVSVHTANRMMTARLEEYHHRMEAELEEAQGLMAALPPDTERLEEFRALGIAFNDHLRPSSAIGGDYWTAWPFEDGRVGFFAGDVSGHGVSAALRAFLLHSLLVPPPTFAEDPVLLAAHLDRRIHQAFQGSRHFVAGVIGILDPVDGVLAYVGGGFRDGFIRRADGSSESVPLSGLPFGLVPDMPRSVRVRPLVPGDALVLFSDAVVEIADHPDAPADADAFRLWAMAMIAQENPPLDQLAQRLGDRFAERFGDHVSDDLMILSAAITRPPDMP</sequence>
<dbReference type="SUPFAM" id="SSF52172">
    <property type="entry name" value="CheY-like"/>
    <property type="match status" value="1"/>
</dbReference>
<organism evidence="4 5">
    <name type="scientific">Azospirillum griseum</name>
    <dbReference type="NCBI Taxonomy" id="2496639"/>
    <lineage>
        <taxon>Bacteria</taxon>
        <taxon>Pseudomonadati</taxon>
        <taxon>Pseudomonadota</taxon>
        <taxon>Alphaproteobacteria</taxon>
        <taxon>Rhodospirillales</taxon>
        <taxon>Azospirillaceae</taxon>
        <taxon>Azospirillum</taxon>
    </lineage>
</organism>
<name>A0A431VDQ5_9PROT</name>
<dbReference type="InterPro" id="IPR036457">
    <property type="entry name" value="PPM-type-like_dom_sf"/>
</dbReference>
<dbReference type="OrthoDB" id="9811749at2"/>
<dbReference type="Proteomes" id="UP000277007">
    <property type="component" value="Unassembled WGS sequence"/>
</dbReference>
<dbReference type="EMBL" id="RXMA01000020">
    <property type="protein sequence ID" value="RTR17265.1"/>
    <property type="molecule type" value="Genomic_DNA"/>
</dbReference>
<accession>A0A431VDQ5</accession>
<comment type="caution">
    <text evidence="4">The sequence shown here is derived from an EMBL/GenBank/DDBJ whole genome shotgun (WGS) entry which is preliminary data.</text>
</comment>
<dbReference type="Gene3D" id="3.40.50.2300">
    <property type="match status" value="1"/>
</dbReference>
<dbReference type="InterPro" id="IPR052016">
    <property type="entry name" value="Bact_Sigma-Reg"/>
</dbReference>